<dbReference type="Pfam" id="PF03466">
    <property type="entry name" value="LysR_substrate"/>
    <property type="match status" value="1"/>
</dbReference>
<protein>
    <submittedName>
        <fullName evidence="6">HTH-type transcriptional activator CmpR</fullName>
    </submittedName>
</protein>
<dbReference type="Gene3D" id="1.10.10.10">
    <property type="entry name" value="Winged helix-like DNA-binding domain superfamily/Winged helix DNA-binding domain"/>
    <property type="match status" value="1"/>
</dbReference>
<dbReference type="GO" id="GO:0005829">
    <property type="term" value="C:cytosol"/>
    <property type="evidence" value="ECO:0007669"/>
    <property type="project" value="TreeGrafter"/>
</dbReference>
<evidence type="ECO:0000256" key="1">
    <source>
        <dbReference type="ARBA" id="ARBA00009437"/>
    </source>
</evidence>
<dbReference type="InterPro" id="IPR036390">
    <property type="entry name" value="WH_DNA-bd_sf"/>
</dbReference>
<dbReference type="AlphaFoldDB" id="A0A7V8FQR3"/>
<comment type="caution">
    <text evidence="6">The sequence shown here is derived from an EMBL/GenBank/DDBJ whole genome shotgun (WGS) entry which is preliminary data.</text>
</comment>
<evidence type="ECO:0000256" key="2">
    <source>
        <dbReference type="ARBA" id="ARBA00023015"/>
    </source>
</evidence>
<dbReference type="Proteomes" id="UP000461670">
    <property type="component" value="Unassembled WGS sequence"/>
</dbReference>
<evidence type="ECO:0000313" key="7">
    <source>
        <dbReference type="Proteomes" id="UP000461670"/>
    </source>
</evidence>
<proteinExistence type="inferred from homology"/>
<evidence type="ECO:0000256" key="4">
    <source>
        <dbReference type="ARBA" id="ARBA00023163"/>
    </source>
</evidence>
<dbReference type="InterPro" id="IPR000847">
    <property type="entry name" value="LysR_HTH_N"/>
</dbReference>
<dbReference type="InterPro" id="IPR036388">
    <property type="entry name" value="WH-like_DNA-bd_sf"/>
</dbReference>
<evidence type="ECO:0000256" key="3">
    <source>
        <dbReference type="ARBA" id="ARBA00023125"/>
    </source>
</evidence>
<sequence length="306" mass="33390">MASSFNEQRLAYFFQALRSGTIRAAADELDLAPSAVSRQIALLEEELGVALIERHRRGIMPTEAGQLVADYYREQQSHQADLLSKVGELRGLRRGHVAVVLGEGFVGDLMAAAVAHFGARHPQISLTLDLAGTNEVIRRVAEDEVEIGLVYNPPPDARIVTRTRHQQPMHAIVHPRHALAQQARCTLAEVARVDLGLMHGAYGTRQLLALAAYSARLHVEPKVSTNSISVLKHYVMLSHGVTVLPRFAVDTEIAQGLLVAVPIAEPLFAHAEAHLITRTGRRLSLAASRFVSYSASLMKAFQVSGD</sequence>
<comment type="similarity">
    <text evidence="1">Belongs to the LysR transcriptional regulatory family.</text>
</comment>
<name>A0A7V8FQR3_9BURK</name>
<accession>A0A7V8FQR3</accession>
<keyword evidence="2" id="KW-0805">Transcription regulation</keyword>
<evidence type="ECO:0000313" key="6">
    <source>
        <dbReference type="EMBL" id="KAF1022658.1"/>
    </source>
</evidence>
<dbReference type="InterPro" id="IPR050950">
    <property type="entry name" value="HTH-type_LysR_regulators"/>
</dbReference>
<dbReference type="Gene3D" id="3.40.190.290">
    <property type="match status" value="1"/>
</dbReference>
<gene>
    <name evidence="6" type="primary">cmpR_3</name>
    <name evidence="6" type="ORF">GAK30_01031</name>
</gene>
<dbReference type="GO" id="GO:0003677">
    <property type="term" value="F:DNA binding"/>
    <property type="evidence" value="ECO:0007669"/>
    <property type="project" value="UniProtKB-KW"/>
</dbReference>
<dbReference type="GO" id="GO:0003700">
    <property type="term" value="F:DNA-binding transcription factor activity"/>
    <property type="evidence" value="ECO:0007669"/>
    <property type="project" value="InterPro"/>
</dbReference>
<dbReference type="InterPro" id="IPR005119">
    <property type="entry name" value="LysR_subst-bd"/>
</dbReference>
<reference evidence="7" key="1">
    <citation type="journal article" date="2020" name="MBio">
        <title>Horizontal gene transfer to a defensive symbiont with a reduced genome amongst a multipartite beetle microbiome.</title>
        <authorList>
            <person name="Waterworth S.C."/>
            <person name="Florez L.V."/>
            <person name="Rees E.R."/>
            <person name="Hertweck C."/>
            <person name="Kaltenpoth M."/>
            <person name="Kwan J.C."/>
        </authorList>
    </citation>
    <scope>NUCLEOTIDE SEQUENCE [LARGE SCALE GENOMIC DNA]</scope>
</reference>
<dbReference type="Pfam" id="PF00126">
    <property type="entry name" value="HTH_1"/>
    <property type="match status" value="1"/>
</dbReference>
<feature type="domain" description="HTH lysR-type" evidence="5">
    <location>
        <begin position="5"/>
        <end position="62"/>
    </location>
</feature>
<dbReference type="PRINTS" id="PR00039">
    <property type="entry name" value="HTHLYSR"/>
</dbReference>
<evidence type="ECO:0000259" key="5">
    <source>
        <dbReference type="PROSITE" id="PS50931"/>
    </source>
</evidence>
<dbReference type="PANTHER" id="PTHR30419:SF8">
    <property type="entry name" value="NITROGEN ASSIMILATION TRANSCRIPTIONAL ACTIVATOR-RELATED"/>
    <property type="match status" value="1"/>
</dbReference>
<keyword evidence="4" id="KW-0804">Transcription</keyword>
<dbReference type="PROSITE" id="PS50931">
    <property type="entry name" value="HTH_LYSR"/>
    <property type="match status" value="1"/>
</dbReference>
<keyword evidence="3" id="KW-0238">DNA-binding</keyword>
<dbReference type="PANTHER" id="PTHR30419">
    <property type="entry name" value="HTH-TYPE TRANSCRIPTIONAL REGULATOR YBHD"/>
    <property type="match status" value="1"/>
</dbReference>
<dbReference type="SUPFAM" id="SSF53850">
    <property type="entry name" value="Periplasmic binding protein-like II"/>
    <property type="match status" value="1"/>
</dbReference>
<dbReference type="SUPFAM" id="SSF46785">
    <property type="entry name" value="Winged helix' DNA-binding domain"/>
    <property type="match status" value="1"/>
</dbReference>
<organism evidence="6 7">
    <name type="scientific">Paracidovorax wautersii</name>
    <dbReference type="NCBI Taxonomy" id="1177982"/>
    <lineage>
        <taxon>Bacteria</taxon>
        <taxon>Pseudomonadati</taxon>
        <taxon>Pseudomonadota</taxon>
        <taxon>Betaproteobacteria</taxon>
        <taxon>Burkholderiales</taxon>
        <taxon>Comamonadaceae</taxon>
        <taxon>Paracidovorax</taxon>
    </lineage>
</organism>
<dbReference type="EMBL" id="WNDQ01000010">
    <property type="protein sequence ID" value="KAF1022658.1"/>
    <property type="molecule type" value="Genomic_DNA"/>
</dbReference>